<evidence type="ECO:0000259" key="7">
    <source>
        <dbReference type="Pfam" id="PF08281"/>
    </source>
</evidence>
<gene>
    <name evidence="8" type="ORF">Mam01_51450</name>
</gene>
<evidence type="ECO:0000256" key="4">
    <source>
        <dbReference type="ARBA" id="ARBA00023163"/>
    </source>
</evidence>
<evidence type="ECO:0000256" key="2">
    <source>
        <dbReference type="ARBA" id="ARBA00023015"/>
    </source>
</evidence>
<name>A0ABQ4FJI6_9ACTN</name>
<dbReference type="EMBL" id="BOOB01000040">
    <property type="protein sequence ID" value="GIH34981.1"/>
    <property type="molecule type" value="Genomic_DNA"/>
</dbReference>
<evidence type="ECO:0000313" key="8">
    <source>
        <dbReference type="EMBL" id="GIH34981.1"/>
    </source>
</evidence>
<comment type="caution">
    <text evidence="8">The sequence shown here is derived from an EMBL/GenBank/DDBJ whole genome shotgun (WGS) entry which is preliminary data.</text>
</comment>
<dbReference type="Gene3D" id="1.10.1740.10">
    <property type="match status" value="1"/>
</dbReference>
<keyword evidence="9" id="KW-1185">Reference proteome</keyword>
<evidence type="ECO:0000256" key="3">
    <source>
        <dbReference type="ARBA" id="ARBA00023082"/>
    </source>
</evidence>
<evidence type="ECO:0000313" key="9">
    <source>
        <dbReference type="Proteomes" id="UP000651728"/>
    </source>
</evidence>
<evidence type="ECO:0008006" key="10">
    <source>
        <dbReference type="Google" id="ProtNLM"/>
    </source>
</evidence>
<dbReference type="InterPro" id="IPR013324">
    <property type="entry name" value="RNA_pol_sigma_r3/r4-like"/>
</dbReference>
<dbReference type="NCBIfam" id="TIGR02937">
    <property type="entry name" value="sigma70-ECF"/>
    <property type="match status" value="1"/>
</dbReference>
<keyword evidence="2" id="KW-0805">Transcription regulation</keyword>
<dbReference type="InterPro" id="IPR007627">
    <property type="entry name" value="RNA_pol_sigma70_r2"/>
</dbReference>
<dbReference type="SUPFAM" id="SSF88946">
    <property type="entry name" value="Sigma2 domain of RNA polymerase sigma factors"/>
    <property type="match status" value="1"/>
</dbReference>
<dbReference type="PANTHER" id="PTHR43133:SF25">
    <property type="entry name" value="RNA POLYMERASE SIGMA FACTOR RFAY-RELATED"/>
    <property type="match status" value="1"/>
</dbReference>
<keyword evidence="4" id="KW-0804">Transcription</keyword>
<dbReference type="Pfam" id="PF04542">
    <property type="entry name" value="Sigma70_r2"/>
    <property type="match status" value="1"/>
</dbReference>
<dbReference type="Gene3D" id="1.10.10.10">
    <property type="entry name" value="Winged helix-like DNA-binding domain superfamily/Winged helix DNA-binding domain"/>
    <property type="match status" value="1"/>
</dbReference>
<evidence type="ECO:0000256" key="5">
    <source>
        <dbReference type="SAM" id="MobiDB-lite"/>
    </source>
</evidence>
<evidence type="ECO:0000256" key="1">
    <source>
        <dbReference type="ARBA" id="ARBA00010641"/>
    </source>
</evidence>
<dbReference type="Pfam" id="PF08281">
    <property type="entry name" value="Sigma70_r4_2"/>
    <property type="match status" value="1"/>
</dbReference>
<dbReference type="SUPFAM" id="SSF88659">
    <property type="entry name" value="Sigma3 and sigma4 domains of RNA polymerase sigma factors"/>
    <property type="match status" value="1"/>
</dbReference>
<organism evidence="8 9">
    <name type="scientific">Microbispora amethystogenes</name>
    <dbReference type="NCBI Taxonomy" id="1427754"/>
    <lineage>
        <taxon>Bacteria</taxon>
        <taxon>Bacillati</taxon>
        <taxon>Actinomycetota</taxon>
        <taxon>Actinomycetes</taxon>
        <taxon>Streptosporangiales</taxon>
        <taxon>Streptosporangiaceae</taxon>
        <taxon>Microbispora</taxon>
    </lineage>
</organism>
<dbReference type="RefSeq" id="WP_204287742.1">
    <property type="nucleotide sequence ID" value="NZ_BAABEJ010000022.1"/>
</dbReference>
<dbReference type="InterPro" id="IPR039425">
    <property type="entry name" value="RNA_pol_sigma-70-like"/>
</dbReference>
<evidence type="ECO:0000259" key="6">
    <source>
        <dbReference type="Pfam" id="PF04542"/>
    </source>
</evidence>
<keyword evidence="3" id="KW-0731">Sigma factor</keyword>
<dbReference type="InterPro" id="IPR013325">
    <property type="entry name" value="RNA_pol_sigma_r2"/>
</dbReference>
<feature type="domain" description="RNA polymerase sigma factor 70 region 4 type 2" evidence="7">
    <location>
        <begin position="109"/>
        <end position="159"/>
    </location>
</feature>
<accession>A0ABQ4FJI6</accession>
<feature type="region of interest" description="Disordered" evidence="5">
    <location>
        <begin position="168"/>
        <end position="190"/>
    </location>
</feature>
<dbReference type="Proteomes" id="UP000651728">
    <property type="component" value="Unassembled WGS sequence"/>
</dbReference>
<dbReference type="InterPro" id="IPR036388">
    <property type="entry name" value="WH-like_DNA-bd_sf"/>
</dbReference>
<sequence>MSEQVVRFTRMFDTCYESVLRYAARRVGEDTAGDIAGETFSIAWRRLRDVPLRDADVLPWLYGVARRVIANEERRERRSVRLLARLANFAWSGRTVARDHGEDVVAATALEEVLHRMSPADREILRLIGWEDLSVSQAAVVFGCSPATMAARARRARQRFLAALRDHGVAVTPPGAPRPGPLERSAGRDR</sequence>
<reference evidence="8 9" key="1">
    <citation type="submission" date="2021-01" db="EMBL/GenBank/DDBJ databases">
        <title>Whole genome shotgun sequence of Microbispora amethystogenes NBRC 101907.</title>
        <authorList>
            <person name="Komaki H."/>
            <person name="Tamura T."/>
        </authorList>
    </citation>
    <scope>NUCLEOTIDE SEQUENCE [LARGE SCALE GENOMIC DNA]</scope>
    <source>
        <strain evidence="8 9">NBRC 101907</strain>
    </source>
</reference>
<dbReference type="InterPro" id="IPR013249">
    <property type="entry name" value="RNA_pol_sigma70_r4_t2"/>
</dbReference>
<comment type="similarity">
    <text evidence="1">Belongs to the sigma-70 factor family. ECF subfamily.</text>
</comment>
<dbReference type="InterPro" id="IPR014284">
    <property type="entry name" value="RNA_pol_sigma-70_dom"/>
</dbReference>
<protein>
    <recommendedName>
        <fullName evidence="10">Sigma-70 family RNA polymerase sigma factor</fullName>
    </recommendedName>
</protein>
<dbReference type="PANTHER" id="PTHR43133">
    <property type="entry name" value="RNA POLYMERASE ECF-TYPE SIGMA FACTO"/>
    <property type="match status" value="1"/>
</dbReference>
<proteinExistence type="inferred from homology"/>
<feature type="domain" description="RNA polymerase sigma-70 region 2" evidence="6">
    <location>
        <begin position="12"/>
        <end position="78"/>
    </location>
</feature>